<evidence type="ECO:0000313" key="2">
    <source>
        <dbReference type="EMBL" id="AXB73003.1"/>
    </source>
</evidence>
<accession>A0A2Z5E028</accession>
<feature type="compositionally biased region" description="Basic and acidic residues" evidence="1">
    <location>
        <begin position="36"/>
        <end position="70"/>
    </location>
</feature>
<protein>
    <submittedName>
        <fullName evidence="2">Uncharacterized protein</fullName>
    </submittedName>
</protein>
<evidence type="ECO:0000313" key="3">
    <source>
        <dbReference type="Proteomes" id="UP000319520"/>
    </source>
</evidence>
<proteinExistence type="predicted"/>
<dbReference type="EMBL" id="MH580295">
    <property type="protein sequence ID" value="AXB73003.1"/>
    <property type="molecule type" value="Genomic_DNA"/>
</dbReference>
<name>A0A2Z5E028_9ADEN</name>
<feature type="region of interest" description="Disordered" evidence="1">
    <location>
        <begin position="22"/>
        <end position="70"/>
    </location>
</feature>
<organism evidence="2 3">
    <name type="scientific">Psittacine adenovirus 1</name>
    <dbReference type="NCBI Taxonomy" id="318592"/>
    <lineage>
        <taxon>Viruses</taxon>
        <taxon>Varidnaviria</taxon>
        <taxon>Bamfordvirae</taxon>
        <taxon>Preplasmiviricota</taxon>
        <taxon>Polisuviricotina</taxon>
        <taxon>Pharingeaviricetes</taxon>
        <taxon>Rowavirales</taxon>
        <taxon>Adenoviridae</taxon>
        <taxon>Aviadenovirus</taxon>
        <taxon>Aviadenovirus senegalense</taxon>
        <taxon>Psittacine aviadenovirus C</taxon>
    </lineage>
</organism>
<evidence type="ECO:0000256" key="1">
    <source>
        <dbReference type="SAM" id="MobiDB-lite"/>
    </source>
</evidence>
<dbReference type="KEGG" id="vg:80528063"/>
<sequence length="70" mass="8199">MVNINSGSGFMYTLRDSGMTEVRNWGKGWPRPRPTTMERFRPEEDRAPLTHSERFLLSKERQDTKRNGSV</sequence>
<dbReference type="RefSeq" id="YP_010790654.1">
    <property type="nucleotide sequence ID" value="NC_075452.1"/>
</dbReference>
<dbReference type="Proteomes" id="UP000319520">
    <property type="component" value="Segment"/>
</dbReference>
<dbReference type="GeneID" id="80528063"/>
<reference evidence="2 3" key="1">
    <citation type="submission" date="2018-07" db="EMBL/GenBank/DDBJ databases">
        <title>Complete genome sequence of a Psittacine Adenovirus-1 identified from a Poicephalus senegalus in Italy.</title>
        <authorList>
            <person name="Milani A."/>
            <person name="Zamperin G."/>
            <person name="Fusaro A."/>
            <person name="Monne I."/>
        </authorList>
    </citation>
    <scope>NUCLEOTIDE SEQUENCE [LARGE SCALE GENOMIC DNA]</scope>
    <source>
        <strain evidence="2">18VIR149_ITA_2018</strain>
    </source>
</reference>
<keyword evidence="3" id="KW-1185">Reference proteome</keyword>